<feature type="transmembrane region" description="Helical" evidence="17">
    <location>
        <begin position="197"/>
        <end position="224"/>
    </location>
</feature>
<name>A0A497W9J2_9RHOB</name>
<organism evidence="19 20">
    <name type="scientific">Litoreibacter meonggei</name>
    <dbReference type="NCBI Taxonomy" id="1049199"/>
    <lineage>
        <taxon>Bacteria</taxon>
        <taxon>Pseudomonadati</taxon>
        <taxon>Pseudomonadota</taxon>
        <taxon>Alphaproteobacteria</taxon>
        <taxon>Rhodobacterales</taxon>
        <taxon>Roseobacteraceae</taxon>
        <taxon>Litoreibacter</taxon>
    </lineage>
</organism>
<comment type="function">
    <text evidence="14">Essential cell division protein that coordinates cell division and chromosome segregation. The N-terminus is involved in assembly of the cell-division machinery. The C-terminus functions as a DNA motor that moves dsDNA in an ATP-dependent manner towards the dif recombination site, which is located within the replication terminus region. Translocation stops specifically at Xer-dif sites, where FtsK interacts with the Xer recombinase, allowing activation of chromosome unlinking by recombination. FtsK orienting polar sequences (KOPS) guide the direction of DNA translocation. FtsK can remove proteins from DNA as it translocates, but translocation stops specifically at XerCD-dif site, thereby preventing removal of XerC and XerD from dif.</text>
</comment>
<dbReference type="AlphaFoldDB" id="A0A497W9J2"/>
<keyword evidence="4" id="KW-1003">Cell membrane</keyword>
<dbReference type="InterPro" id="IPR025199">
    <property type="entry name" value="FtsK_4TM"/>
</dbReference>
<comment type="subunit">
    <text evidence="15">Homohexamer. Forms a ring that surrounds DNA.</text>
</comment>
<keyword evidence="12 17" id="KW-0472">Membrane</keyword>
<dbReference type="SMART" id="SM00843">
    <property type="entry name" value="Ftsk_gamma"/>
    <property type="match status" value="1"/>
</dbReference>
<dbReference type="GO" id="GO:0007059">
    <property type="term" value="P:chromosome segregation"/>
    <property type="evidence" value="ECO:0007669"/>
    <property type="project" value="UniProtKB-KW"/>
</dbReference>
<dbReference type="CDD" id="cd01127">
    <property type="entry name" value="TrwB_TraG_TraD_VirD4"/>
    <property type="match status" value="1"/>
</dbReference>
<evidence type="ECO:0000256" key="14">
    <source>
        <dbReference type="ARBA" id="ARBA00024784"/>
    </source>
</evidence>
<evidence type="ECO:0000256" key="9">
    <source>
        <dbReference type="ARBA" id="ARBA00022840"/>
    </source>
</evidence>
<dbReference type="EMBL" id="RCCE01000003">
    <property type="protein sequence ID" value="RLJ51897.1"/>
    <property type="molecule type" value="Genomic_DNA"/>
</dbReference>
<evidence type="ECO:0000313" key="19">
    <source>
        <dbReference type="EMBL" id="RLJ51897.1"/>
    </source>
</evidence>
<dbReference type="Pfam" id="PF09397">
    <property type="entry name" value="FtsK_gamma"/>
    <property type="match status" value="1"/>
</dbReference>
<feature type="domain" description="FtsK" evidence="18">
    <location>
        <begin position="564"/>
        <end position="783"/>
    </location>
</feature>
<evidence type="ECO:0000256" key="7">
    <source>
        <dbReference type="ARBA" id="ARBA00022741"/>
    </source>
</evidence>
<keyword evidence="20" id="KW-1185">Reference proteome</keyword>
<feature type="transmembrane region" description="Helical" evidence="17">
    <location>
        <begin position="68"/>
        <end position="96"/>
    </location>
</feature>
<evidence type="ECO:0000256" key="15">
    <source>
        <dbReference type="ARBA" id="ARBA00025923"/>
    </source>
</evidence>
<dbReference type="PANTHER" id="PTHR22683">
    <property type="entry name" value="SPORULATION PROTEIN RELATED"/>
    <property type="match status" value="1"/>
</dbReference>
<keyword evidence="8" id="KW-0159">Chromosome partition</keyword>
<feature type="transmembrane region" description="Helical" evidence="17">
    <location>
        <begin position="166"/>
        <end position="185"/>
    </location>
</feature>
<sequence>MAYQARSRDPFLDSDMQAAIEKRGKELFGFGLLALGVMVTMLLLSYVPEDPSWMSATDEPAKNWLGRFGAYLASPLFIIVGFGAWAIPFVAVVWGLRFVMHRGEERAVGRLIFAPLAVALASVYASTHVPVSEWTHSFGLGGLFGDTVLGAILGVAPISATFGLKVLAFIVFFGLLFLSLFVLGFDRSEIKSVARFMLVGVILTYASIMKILGSTGKGAVLAAAKANDIRVQRKEARLTAAAEAYDEDAPIAGPSLRRTPVVHAPQPVGQPQIEVEQPVTKPSLLARLPGLKPREPEYDDEPAMIHDDIEPEDRIRSKISDVIKNRARRTKPLEYTDEPAMRAEPKLTRGRGPDPLRIEPALREAPSQYADEEELIESVPPAPAISRMGAPLTKPVVKQPVRKPVAPSKRAVAEAQPKLQFEDNNSDFELPPLNLLTSASTVERHVLSDEALEENARMLEAVLDDYGVKGEIVSVRPGPVVTMYELEPAPGLKASRVIGLSDDISRSMSALSARVSTVPGRTVIGIELPNEKREMVVLREILAARDFGDGNQKLPLALGKDIGGEPVVANLAKMPHLLIAGTTGSGKSVAINTMILSLLYKLTPEECRLIMIDPKMLELSVYDGIPHLLSPVVTDPKKAVVALKWTVGEMEERYRKMSKMGVRNIDGYNSRVKDALAKNEMFTRTVQTGFDDETGEPIFETEEFQPETMPYIVVVVDEMADLMMVAGKEIEACIQRLAQMARASGIHLIMATQRPSVDVITGTIKANFPTRISFQVTSKIDSRTILGEMGAEQLLGMGDMLYMAGGSKITRIHGPFVSDEEVEEIVNHLKSFGPPTYMSGVVEGPADEKSSDIDMVLGLGGNTDGEDALYDTAVQIVLKDRKCSTSYIQRKLAIGYNKAARLVEQMEEEGVVSQANHVGKREILVPEQH</sequence>
<dbReference type="GO" id="GO:0051301">
    <property type="term" value="P:cell division"/>
    <property type="evidence" value="ECO:0007669"/>
    <property type="project" value="UniProtKB-KW"/>
</dbReference>
<dbReference type="RefSeq" id="WP_121023957.1">
    <property type="nucleotide sequence ID" value="NZ_RCCE01000003.1"/>
</dbReference>
<comment type="subcellular location">
    <subcellularLocation>
        <location evidence="1">Cell membrane</location>
        <topology evidence="1">Multi-pass membrane protein</topology>
    </subcellularLocation>
</comment>
<dbReference type="SUPFAM" id="SSF46785">
    <property type="entry name" value="Winged helix' DNA-binding domain"/>
    <property type="match status" value="1"/>
</dbReference>
<keyword evidence="6 17" id="KW-0812">Transmembrane</keyword>
<comment type="caution">
    <text evidence="19">The sequence shown here is derived from an EMBL/GenBank/DDBJ whole genome shotgun (WGS) entry which is preliminary data.</text>
</comment>
<keyword evidence="13" id="KW-0131">Cell cycle</keyword>
<dbReference type="InterPro" id="IPR050206">
    <property type="entry name" value="FtsK/SpoIIIE/SftA"/>
</dbReference>
<dbReference type="InterPro" id="IPR036388">
    <property type="entry name" value="WH-like_DNA-bd_sf"/>
</dbReference>
<dbReference type="Pfam" id="PF17854">
    <property type="entry name" value="FtsK_alpha"/>
    <property type="match status" value="1"/>
</dbReference>
<dbReference type="Gene3D" id="3.30.980.40">
    <property type="match status" value="1"/>
</dbReference>
<proteinExistence type="inferred from homology"/>
<dbReference type="GO" id="GO:0003677">
    <property type="term" value="F:DNA binding"/>
    <property type="evidence" value="ECO:0007669"/>
    <property type="project" value="UniProtKB-KW"/>
</dbReference>
<keyword evidence="9 16" id="KW-0067">ATP-binding</keyword>
<feature type="transmembrane region" description="Helical" evidence="17">
    <location>
        <begin position="108"/>
        <end position="126"/>
    </location>
</feature>
<evidence type="ECO:0000256" key="10">
    <source>
        <dbReference type="ARBA" id="ARBA00022989"/>
    </source>
</evidence>
<dbReference type="GO" id="GO:0005524">
    <property type="term" value="F:ATP binding"/>
    <property type="evidence" value="ECO:0007669"/>
    <property type="project" value="UniProtKB-UniRule"/>
</dbReference>
<dbReference type="InterPro" id="IPR041027">
    <property type="entry name" value="FtsK_alpha"/>
</dbReference>
<dbReference type="Gene3D" id="1.10.10.10">
    <property type="entry name" value="Winged helix-like DNA-binding domain superfamily/Winged helix DNA-binding domain"/>
    <property type="match status" value="1"/>
</dbReference>
<evidence type="ECO:0000259" key="18">
    <source>
        <dbReference type="PROSITE" id="PS50901"/>
    </source>
</evidence>
<dbReference type="GO" id="GO:0005886">
    <property type="term" value="C:plasma membrane"/>
    <property type="evidence" value="ECO:0007669"/>
    <property type="project" value="UniProtKB-SubCell"/>
</dbReference>
<evidence type="ECO:0000256" key="6">
    <source>
        <dbReference type="ARBA" id="ARBA00022692"/>
    </source>
</evidence>
<keyword evidence="11" id="KW-0238">DNA-binding</keyword>
<evidence type="ECO:0000313" key="20">
    <source>
        <dbReference type="Proteomes" id="UP000269157"/>
    </source>
</evidence>
<evidence type="ECO:0000256" key="8">
    <source>
        <dbReference type="ARBA" id="ARBA00022829"/>
    </source>
</evidence>
<keyword evidence="7 16" id="KW-0547">Nucleotide-binding</keyword>
<evidence type="ECO:0000256" key="5">
    <source>
        <dbReference type="ARBA" id="ARBA00022618"/>
    </source>
</evidence>
<evidence type="ECO:0000256" key="17">
    <source>
        <dbReference type="SAM" id="Phobius"/>
    </source>
</evidence>
<dbReference type="InterPro" id="IPR027417">
    <property type="entry name" value="P-loop_NTPase"/>
</dbReference>
<dbReference type="OrthoDB" id="9807790at2"/>
<dbReference type="SUPFAM" id="SSF52540">
    <property type="entry name" value="P-loop containing nucleoside triphosphate hydrolases"/>
    <property type="match status" value="1"/>
</dbReference>
<dbReference type="Pfam" id="PF01580">
    <property type="entry name" value="FtsK_SpoIIIE"/>
    <property type="match status" value="1"/>
</dbReference>
<evidence type="ECO:0000256" key="1">
    <source>
        <dbReference type="ARBA" id="ARBA00004651"/>
    </source>
</evidence>
<keyword evidence="10 17" id="KW-1133">Transmembrane helix</keyword>
<evidence type="ECO:0000256" key="11">
    <source>
        <dbReference type="ARBA" id="ARBA00023125"/>
    </source>
</evidence>
<feature type="binding site" evidence="16">
    <location>
        <begin position="581"/>
        <end position="588"/>
    </location>
    <ligand>
        <name>ATP</name>
        <dbReference type="ChEBI" id="CHEBI:30616"/>
    </ligand>
</feature>
<dbReference type="InterPro" id="IPR018541">
    <property type="entry name" value="Ftsk_gamma"/>
</dbReference>
<accession>A0A497W9J2</accession>
<feature type="transmembrane region" description="Helical" evidence="17">
    <location>
        <begin position="27"/>
        <end position="48"/>
    </location>
</feature>
<evidence type="ECO:0000256" key="4">
    <source>
        <dbReference type="ARBA" id="ARBA00022475"/>
    </source>
</evidence>
<comment type="similarity">
    <text evidence="2">Belongs to the FtsK/SpoIIIE/SftA family.</text>
</comment>
<dbReference type="Gene3D" id="3.40.50.300">
    <property type="entry name" value="P-loop containing nucleotide triphosphate hydrolases"/>
    <property type="match status" value="1"/>
</dbReference>
<reference evidence="19 20" key="1">
    <citation type="submission" date="2018-10" db="EMBL/GenBank/DDBJ databases">
        <title>Genomic Encyclopedia of Archaeal and Bacterial Type Strains, Phase II (KMG-II): from individual species to whole genera.</title>
        <authorList>
            <person name="Goeker M."/>
        </authorList>
    </citation>
    <scope>NUCLEOTIDE SEQUENCE [LARGE SCALE GENOMIC DNA]</scope>
    <source>
        <strain evidence="19 20">DSM 29466</strain>
    </source>
</reference>
<dbReference type="Proteomes" id="UP000269157">
    <property type="component" value="Unassembled WGS sequence"/>
</dbReference>
<dbReference type="Pfam" id="PF13491">
    <property type="entry name" value="FtsK_4TM"/>
    <property type="match status" value="1"/>
</dbReference>
<evidence type="ECO:0000256" key="3">
    <source>
        <dbReference type="ARBA" id="ARBA00020887"/>
    </source>
</evidence>
<protein>
    <recommendedName>
        <fullName evidence="3">DNA translocase FtsK</fullName>
    </recommendedName>
</protein>
<dbReference type="InterPro" id="IPR036390">
    <property type="entry name" value="WH_DNA-bd_sf"/>
</dbReference>
<dbReference type="PROSITE" id="PS50901">
    <property type="entry name" value="FTSK"/>
    <property type="match status" value="1"/>
</dbReference>
<dbReference type="PANTHER" id="PTHR22683:SF41">
    <property type="entry name" value="DNA TRANSLOCASE FTSK"/>
    <property type="match status" value="1"/>
</dbReference>
<evidence type="ECO:0000256" key="16">
    <source>
        <dbReference type="PROSITE-ProRule" id="PRU00289"/>
    </source>
</evidence>
<evidence type="ECO:0000256" key="13">
    <source>
        <dbReference type="ARBA" id="ARBA00023306"/>
    </source>
</evidence>
<keyword evidence="5" id="KW-0132">Cell division</keyword>
<gene>
    <name evidence="19" type="ORF">BCF46_2122</name>
</gene>
<evidence type="ECO:0000256" key="2">
    <source>
        <dbReference type="ARBA" id="ARBA00006474"/>
    </source>
</evidence>
<dbReference type="InterPro" id="IPR002543">
    <property type="entry name" value="FtsK_dom"/>
</dbReference>
<evidence type="ECO:0000256" key="12">
    <source>
        <dbReference type="ARBA" id="ARBA00023136"/>
    </source>
</evidence>